<sequence length="1093" mass="123543">MSSQNLKARIKASGIYNMSRQPCARLSRWLVGKTAKCTDTGFNFMDTKNYGARRNRKTQNGHKHSGNERDNGRRGIEHCLKTNGKVITEIQGSKSSRAEANVQDVITVNDLSMPRDSPRIRNSTGFMMIDTDYYVHDWRPLLSYDKVVGMYTFSPIHVAGVDRDSPYTIQDDTVLYSVSGGGNWHHKVWDWRKTGEFITVDEPGRVCNRRGRFLKSLGFRRKHVYKKAVIGIPDTPNRTIVWLLPQWSYLTHKFLPKVMLNEQEPSRLTYSAEGRPSWNFIQYNDGQELMVSLGYKGGQAHVEMPKWQYDILINLPNAGAVSSRMMACHYSAMSVSLFQQYYRNAEYDTNMSVVLGAPYELNPTPFVPQLGVSDDTFPHTWRAIGPPLLEESSMVPLIKEKSSFESSVDFRVLKNVNKLLPPNWLDAYVHEFLECLVPRAGKGIPADWDEAVEDLDKPSQVALIRNILETLGEPPMHMIEGFIKNEPTSKPNRIISSFPDVRYLVAMTRLTLPFREEILHEQPWFMPGKDPKQIAEEVCEYARNIQVPAEGDYSNFDGTVSEWLQENIINAAYLRWLDPRFRQEFQPLLRMLISCPARAKRFNMLYEAGPGIKSGSPTTCDGNTMLNAFLQYVAIRRSDRTTTPRVAFRLIGLAFGDDSLFDDKYKHEWLYVAKKVGMNLKIEPYDVEKGITFLARVYPDPIATTTSFQDPKRTMMKLHLTSRQKTVPLADAATDRLEGYLVTDSMTPIISTYCRKMISHHASEASSLAKRARRHDHNRDKPYWVYGRNDGKAWPQNRDDLDLVIDCMAARLGIDRDHLLAYEDHLMATSYDDMKPLKIGDGELAGKNNIYPTTGTIAPTDNPLVILDHDHKGLPRDGSRHNHAHRCIACDTIFYHSHVIKSVEESKKFLHICKTCRAKRKGPGASVKLNSPHLIKTTALISSDKHGKDDGVELERPAPVTQSAARLPESASNKRPKPKRGPRSAGAQPRGRGQSSASDQLNRSSLHEAESGAANEEANGKRRTNGRNRRNIGRIGDSRVRSVPTLSTNADQPTTGVETSPLDPAKSNGQATRSSHVRGKRKARKRKARPTNA</sequence>
<evidence type="ECO:0000256" key="4">
    <source>
        <dbReference type="ARBA" id="ARBA00022953"/>
    </source>
</evidence>
<name>A0A1L3KFG7_9VIRU</name>
<evidence type="ECO:0000256" key="1">
    <source>
        <dbReference type="ARBA" id="ARBA00007751"/>
    </source>
</evidence>
<reference evidence="8" key="1">
    <citation type="journal article" date="2016" name="Nature">
        <title>Redefining the invertebrate RNA virosphere.</title>
        <authorList>
            <person name="Shi M."/>
            <person name="Lin X.D."/>
            <person name="Tian J.H."/>
            <person name="Chen L.J."/>
            <person name="Chen X."/>
            <person name="Li C.X."/>
            <person name="Qin X.C."/>
            <person name="Li J."/>
            <person name="Cao J.P."/>
            <person name="Eden J.S."/>
            <person name="Buchmann J."/>
            <person name="Wang W."/>
            <person name="Xu J."/>
            <person name="Holmes E.C."/>
            <person name="Zhang Y.Z."/>
        </authorList>
    </citation>
    <scope>NUCLEOTIDE SEQUENCE</scope>
    <source>
        <strain evidence="8">BHBJDX17825</strain>
    </source>
</reference>
<keyword evidence="3" id="KW-0548">Nucleotidyltransferase</keyword>
<dbReference type="PROSITE" id="PS50507">
    <property type="entry name" value="RDRP_SSRNA_POS"/>
    <property type="match status" value="1"/>
</dbReference>
<dbReference type="Pfam" id="PF19222">
    <property type="entry name" value="Noda_Vmethyltr"/>
    <property type="match status" value="1"/>
</dbReference>
<dbReference type="InterPro" id="IPR043647">
    <property type="entry name" value="Noda_Vmethyltr_dom"/>
</dbReference>
<dbReference type="GO" id="GO:0003723">
    <property type="term" value="F:RNA binding"/>
    <property type="evidence" value="ECO:0007669"/>
    <property type="project" value="InterPro"/>
</dbReference>
<keyword evidence="2" id="KW-0808">Transferase</keyword>
<feature type="region of interest" description="Disordered" evidence="6">
    <location>
        <begin position="52"/>
        <end position="75"/>
    </location>
</feature>
<feature type="compositionally biased region" description="Basic and acidic residues" evidence="6">
    <location>
        <begin position="65"/>
        <end position="75"/>
    </location>
</feature>
<evidence type="ECO:0000256" key="6">
    <source>
        <dbReference type="SAM" id="MobiDB-lite"/>
    </source>
</evidence>
<dbReference type="CDD" id="cd23173">
    <property type="entry name" value="ps-ssRNAv_Nodaviridae_RdRp"/>
    <property type="match status" value="1"/>
</dbReference>
<dbReference type="SUPFAM" id="SSF56672">
    <property type="entry name" value="DNA/RNA polymerases"/>
    <property type="match status" value="1"/>
</dbReference>
<comment type="similarity">
    <text evidence="1">Belongs to the nodaviridae RNA polymerase family.</text>
</comment>
<dbReference type="Pfam" id="PF00680">
    <property type="entry name" value="RdRP_1"/>
    <property type="match status" value="1"/>
</dbReference>
<dbReference type="InterPro" id="IPR007094">
    <property type="entry name" value="RNA-dir_pol_PSvirus"/>
</dbReference>
<evidence type="ECO:0000259" key="7">
    <source>
        <dbReference type="PROSITE" id="PS50507"/>
    </source>
</evidence>
<dbReference type="InterPro" id="IPR001205">
    <property type="entry name" value="RNA-dir_pol_C"/>
</dbReference>
<feature type="compositionally biased region" description="Basic and acidic residues" evidence="6">
    <location>
        <begin position="943"/>
        <end position="956"/>
    </location>
</feature>
<feature type="domain" description="RdRp catalytic" evidence="7">
    <location>
        <begin position="546"/>
        <end position="671"/>
    </location>
</feature>
<feature type="compositionally biased region" description="Polar residues" evidence="6">
    <location>
        <begin position="993"/>
        <end position="1004"/>
    </location>
</feature>
<evidence type="ECO:0000256" key="3">
    <source>
        <dbReference type="ARBA" id="ARBA00022695"/>
    </source>
</evidence>
<evidence type="ECO:0000256" key="2">
    <source>
        <dbReference type="ARBA" id="ARBA00022679"/>
    </source>
</evidence>
<protein>
    <recommendedName>
        <fullName evidence="5">RNA replicase</fullName>
    </recommendedName>
</protein>
<keyword evidence="4" id="KW-0693">Viral RNA replication</keyword>
<feature type="compositionally biased region" description="Basic residues" evidence="6">
    <location>
        <begin position="1021"/>
        <end position="1032"/>
    </location>
</feature>
<evidence type="ECO:0000256" key="5">
    <source>
        <dbReference type="ARBA" id="ARBA00032757"/>
    </source>
</evidence>
<proteinExistence type="inferred from homology"/>
<feature type="compositionally biased region" description="Polar residues" evidence="6">
    <location>
        <begin position="1044"/>
        <end position="1058"/>
    </location>
</feature>
<organism evidence="8">
    <name type="scientific">Beihai noda-like virus 28</name>
    <dbReference type="NCBI Taxonomy" id="1922482"/>
    <lineage>
        <taxon>Viruses</taxon>
        <taxon>Riboviria</taxon>
    </lineage>
</organism>
<dbReference type="InterPro" id="IPR043502">
    <property type="entry name" value="DNA/RNA_pol_sf"/>
</dbReference>
<feature type="compositionally biased region" description="Basic residues" evidence="6">
    <location>
        <begin position="1075"/>
        <end position="1093"/>
    </location>
</feature>
<feature type="compositionally biased region" description="Basic residues" evidence="6">
    <location>
        <begin position="52"/>
        <end position="64"/>
    </location>
</feature>
<dbReference type="EMBL" id="KX883017">
    <property type="protein sequence ID" value="APG76104.1"/>
    <property type="molecule type" value="Genomic_RNA"/>
</dbReference>
<accession>A0A1L3KFG7</accession>
<dbReference type="GO" id="GO:0006351">
    <property type="term" value="P:DNA-templated transcription"/>
    <property type="evidence" value="ECO:0007669"/>
    <property type="project" value="InterPro"/>
</dbReference>
<evidence type="ECO:0000313" key="8">
    <source>
        <dbReference type="EMBL" id="APG76104.1"/>
    </source>
</evidence>
<feature type="region of interest" description="Disordered" evidence="6">
    <location>
        <begin position="940"/>
        <end position="1093"/>
    </location>
</feature>
<dbReference type="GO" id="GO:0039694">
    <property type="term" value="P:viral RNA genome replication"/>
    <property type="evidence" value="ECO:0007669"/>
    <property type="project" value="InterPro"/>
</dbReference>
<dbReference type="GO" id="GO:0003968">
    <property type="term" value="F:RNA-directed RNA polymerase activity"/>
    <property type="evidence" value="ECO:0007669"/>
    <property type="project" value="InterPro"/>
</dbReference>